<dbReference type="InterPro" id="IPR007539">
    <property type="entry name" value="DUF551"/>
</dbReference>
<name>A0A8S5LWF1_9CAUD</name>
<feature type="region of interest" description="Disordered" evidence="1">
    <location>
        <begin position="118"/>
        <end position="140"/>
    </location>
</feature>
<organism evidence="3">
    <name type="scientific">Siphoviridae sp. ct3pR10</name>
    <dbReference type="NCBI Taxonomy" id="2826284"/>
    <lineage>
        <taxon>Viruses</taxon>
        <taxon>Duplodnaviria</taxon>
        <taxon>Heunggongvirae</taxon>
        <taxon>Uroviricota</taxon>
        <taxon>Caudoviricetes</taxon>
    </lineage>
</organism>
<reference evidence="3" key="1">
    <citation type="journal article" date="2021" name="Proc. Natl. Acad. Sci. U.S.A.">
        <title>A Catalog of Tens of Thousands of Viruses from Human Metagenomes Reveals Hidden Associations with Chronic Diseases.</title>
        <authorList>
            <person name="Tisza M.J."/>
            <person name="Buck C.B."/>
        </authorList>
    </citation>
    <scope>NUCLEOTIDE SEQUENCE</scope>
    <source>
        <strain evidence="3">Ct3pR10</strain>
    </source>
</reference>
<sequence length="140" mass="16015">MQFAEKQELVRLLNLYQADLVAENDANIREAKKNPEKKWEGNDGLDEVNEACRMGMEALERTRWIPCSERPKVCKDTSYFSYIPSFGTVDIADYHPDVDEWTFMGMPITVTHWMPLPEPPEMDGGGGKADCRKTEGEAQR</sequence>
<evidence type="ECO:0000259" key="2">
    <source>
        <dbReference type="Pfam" id="PF04448"/>
    </source>
</evidence>
<evidence type="ECO:0000313" key="3">
    <source>
        <dbReference type="EMBL" id="DAD74350.1"/>
    </source>
</evidence>
<protein>
    <recommendedName>
        <fullName evidence="2">DUF551 domain-containing protein</fullName>
    </recommendedName>
</protein>
<evidence type="ECO:0000256" key="1">
    <source>
        <dbReference type="SAM" id="MobiDB-lite"/>
    </source>
</evidence>
<feature type="compositionally biased region" description="Basic and acidic residues" evidence="1">
    <location>
        <begin position="129"/>
        <end position="140"/>
    </location>
</feature>
<feature type="domain" description="DUF551" evidence="2">
    <location>
        <begin position="64"/>
        <end position="121"/>
    </location>
</feature>
<accession>A0A8S5LWF1</accession>
<dbReference type="EMBL" id="BK014759">
    <property type="protein sequence ID" value="DAD74350.1"/>
    <property type="molecule type" value="Genomic_DNA"/>
</dbReference>
<proteinExistence type="predicted"/>
<dbReference type="Pfam" id="PF04448">
    <property type="entry name" value="DUF551"/>
    <property type="match status" value="1"/>
</dbReference>